<dbReference type="InterPro" id="IPR011058">
    <property type="entry name" value="Cyanovirin-N"/>
</dbReference>
<gene>
    <name evidence="3" type="ORF">FOMPIDRAFT_117064</name>
</gene>
<proteinExistence type="predicted"/>
<feature type="domain" description="Cyanovirin-N" evidence="2">
    <location>
        <begin position="45"/>
        <end position="125"/>
    </location>
</feature>
<feature type="chain" id="PRO_5004551251" description="Cyanovirin-N domain-containing protein" evidence="1">
    <location>
        <begin position="19"/>
        <end position="293"/>
    </location>
</feature>
<organism evidence="3 4">
    <name type="scientific">Fomitopsis schrenkii</name>
    <name type="common">Brown rot fungus</name>
    <dbReference type="NCBI Taxonomy" id="2126942"/>
    <lineage>
        <taxon>Eukaryota</taxon>
        <taxon>Fungi</taxon>
        <taxon>Dikarya</taxon>
        <taxon>Basidiomycota</taxon>
        <taxon>Agaricomycotina</taxon>
        <taxon>Agaricomycetes</taxon>
        <taxon>Polyporales</taxon>
        <taxon>Fomitopsis</taxon>
    </lineage>
</organism>
<accession>S8F5E4</accession>
<evidence type="ECO:0000259" key="2">
    <source>
        <dbReference type="Pfam" id="PF08881"/>
    </source>
</evidence>
<dbReference type="InParanoid" id="S8F5E4"/>
<dbReference type="HOGENOM" id="CLU_950070_0_0_1"/>
<dbReference type="AlphaFoldDB" id="S8F5E4"/>
<keyword evidence="1" id="KW-0732">Signal</keyword>
<dbReference type="OrthoDB" id="3068152at2759"/>
<dbReference type="Proteomes" id="UP000015241">
    <property type="component" value="Unassembled WGS sequence"/>
</dbReference>
<evidence type="ECO:0000256" key="1">
    <source>
        <dbReference type="SAM" id="SignalP"/>
    </source>
</evidence>
<dbReference type="Pfam" id="PF08881">
    <property type="entry name" value="CVNH"/>
    <property type="match status" value="2"/>
</dbReference>
<evidence type="ECO:0000313" key="3">
    <source>
        <dbReference type="EMBL" id="EPS96915.1"/>
    </source>
</evidence>
<protein>
    <recommendedName>
        <fullName evidence="2">Cyanovirin-N domain-containing protein</fullName>
    </recommendedName>
</protein>
<dbReference type="Gene3D" id="2.30.60.10">
    <property type="entry name" value="Cyanovirin-N"/>
    <property type="match status" value="2"/>
</dbReference>
<feature type="domain" description="Cyanovirin-N" evidence="2">
    <location>
        <begin position="241"/>
        <end position="290"/>
    </location>
</feature>
<reference evidence="3 4" key="1">
    <citation type="journal article" date="2012" name="Science">
        <title>The Paleozoic origin of enzymatic lignin decomposition reconstructed from 31 fungal genomes.</title>
        <authorList>
            <person name="Floudas D."/>
            <person name="Binder M."/>
            <person name="Riley R."/>
            <person name="Barry K."/>
            <person name="Blanchette R.A."/>
            <person name="Henrissat B."/>
            <person name="Martinez A.T."/>
            <person name="Otillar R."/>
            <person name="Spatafora J.W."/>
            <person name="Yadav J.S."/>
            <person name="Aerts A."/>
            <person name="Benoit I."/>
            <person name="Boyd A."/>
            <person name="Carlson A."/>
            <person name="Copeland A."/>
            <person name="Coutinho P.M."/>
            <person name="de Vries R.P."/>
            <person name="Ferreira P."/>
            <person name="Findley K."/>
            <person name="Foster B."/>
            <person name="Gaskell J."/>
            <person name="Glotzer D."/>
            <person name="Gorecki P."/>
            <person name="Heitman J."/>
            <person name="Hesse C."/>
            <person name="Hori C."/>
            <person name="Igarashi K."/>
            <person name="Jurgens J.A."/>
            <person name="Kallen N."/>
            <person name="Kersten P."/>
            <person name="Kohler A."/>
            <person name="Kuees U."/>
            <person name="Kumar T.K.A."/>
            <person name="Kuo A."/>
            <person name="LaButti K."/>
            <person name="Larrondo L.F."/>
            <person name="Lindquist E."/>
            <person name="Ling A."/>
            <person name="Lombard V."/>
            <person name="Lucas S."/>
            <person name="Lundell T."/>
            <person name="Martin R."/>
            <person name="McLaughlin D.J."/>
            <person name="Morgenstern I."/>
            <person name="Morin E."/>
            <person name="Murat C."/>
            <person name="Nagy L.G."/>
            <person name="Nolan M."/>
            <person name="Ohm R.A."/>
            <person name="Patyshakuliyeva A."/>
            <person name="Rokas A."/>
            <person name="Ruiz-Duenas F.J."/>
            <person name="Sabat G."/>
            <person name="Salamov A."/>
            <person name="Samejima M."/>
            <person name="Schmutz J."/>
            <person name="Slot J.C."/>
            <person name="St John F."/>
            <person name="Stenlid J."/>
            <person name="Sun H."/>
            <person name="Sun S."/>
            <person name="Syed K."/>
            <person name="Tsang A."/>
            <person name="Wiebenga A."/>
            <person name="Young D."/>
            <person name="Pisabarro A."/>
            <person name="Eastwood D.C."/>
            <person name="Martin F."/>
            <person name="Cullen D."/>
            <person name="Grigoriev I.V."/>
            <person name="Hibbett D.S."/>
        </authorList>
    </citation>
    <scope>NUCLEOTIDE SEQUENCE</scope>
    <source>
        <strain evidence="4">FP-58527</strain>
    </source>
</reference>
<keyword evidence="4" id="KW-1185">Reference proteome</keyword>
<dbReference type="InterPro" id="IPR036673">
    <property type="entry name" value="Cyanovirin-N_sf"/>
</dbReference>
<feature type="signal peptide" evidence="1">
    <location>
        <begin position="1"/>
        <end position="18"/>
    </location>
</feature>
<sequence>MRGGLVSFITLFAPTATASSVGISSAQPSESATERPFSDPLCSGFSQTCNPWGGLYGSDYAILNATCSELSGGTNTTSINLNDCIANAGTSLACETKAARSGYFLAGCTLTSGPSNGSTILTAICDSETLSFDVEYGGQRYLVDNVPDKLRPSIHLLFERYMEFQACARIALYENDKHKRVDSAAGLSPPLLVFITVMWATIVSFITLAAATSVSASTTDVFAGPSATGLPSSDSSLYTDFSLTCSSWGGLYGSDYAILEATCDNENGGTNTTSINLNDCIANAGTSLVCTKK</sequence>
<name>S8F5E4_FOMSC</name>
<dbReference type="SUPFAM" id="SSF51322">
    <property type="entry name" value="Cyanovirin-N"/>
    <property type="match status" value="2"/>
</dbReference>
<dbReference type="EMBL" id="KE504182">
    <property type="protein sequence ID" value="EPS96915.1"/>
    <property type="molecule type" value="Genomic_DNA"/>
</dbReference>
<evidence type="ECO:0000313" key="4">
    <source>
        <dbReference type="Proteomes" id="UP000015241"/>
    </source>
</evidence>